<keyword evidence="2" id="KW-1185">Reference proteome</keyword>
<proteinExistence type="predicted"/>
<organism evidence="1 2">
    <name type="scientific">Muribaculum caecicola</name>
    <dbReference type="NCBI Taxonomy" id="3038144"/>
    <lineage>
        <taxon>Bacteria</taxon>
        <taxon>Pseudomonadati</taxon>
        <taxon>Bacteroidota</taxon>
        <taxon>Bacteroidia</taxon>
        <taxon>Bacteroidales</taxon>
        <taxon>Muribaculaceae</taxon>
        <taxon>Muribaculum</taxon>
    </lineage>
</organism>
<gene>
    <name evidence="1" type="ORF">E5990_08480</name>
</gene>
<dbReference type="Proteomes" id="UP000305401">
    <property type="component" value="Unassembled WGS sequence"/>
</dbReference>
<evidence type="ECO:0000313" key="2">
    <source>
        <dbReference type="Proteomes" id="UP000305401"/>
    </source>
</evidence>
<protein>
    <submittedName>
        <fullName evidence="1">TonB-dependent receptor</fullName>
    </submittedName>
</protein>
<name>A0AC61S3X4_9BACT</name>
<sequence length="1061" mass="117893">MNDVKSLFLSLQGKKSLGGGKKLLFSLLSLFMATLAYAQDITVNGTVVDDTGEPVIGATVMVEGTSNGTTTDLDGNFSLKVAKNAKLKITYIGYDPQTLPAKNGMKVVLKTNSVVLGGVEVVAYGVQKKVTVTGAIASVKGEELTRTPVASVNNVLAGQLTGVTTVQTSGEPGADAATIYVRGKGTWAKDGAKPLIQVDGVERSMEGIDPEDIESITVLKDASATAVFGVRGANGVILITTKRGKEGQARVDVSTSFSLVTPTEMVKQASSYEYATFYNQMQLNDYEGPMESFTPQFSDAIIQKFKDGSDPIRFPSIRWADYTMKKRTLQTKSNVNISGGTKDVRYYVSAGLMTQGGMFKEFGYDEGFSYNYERFNYRANLDLDVTPTTTITLGVAGLISNQKRPRSGEGTTALIRAMYQAVPFSSAGIIDGRPIFTTTDVGADGLALPINGGSGFTYILGSGNTGGAYHDNYNKLETDLQLNQKLDFITKGLSFRAKGSYNSQFGVRKEITVNRATYNPVMQPDGSILYRKNGNDDKPAYKETPSKARDWYAEAALNYNRTFGFHTVGALVLYNQSKTYYPKEFSDIPQGYVGLVGRVTYDYDNRYMAEFNIGYNGSENFHPDRRFGTFPAGSIGWIISNEKFFQPVTKVVDFLKFRASIGLVGNDKIAGTRFMYTSDPFGQNTDLAARPAIGYAYNFGIDNTTSTPGWVELQKNNPDVGWEKALKQDYGVDIYVLNSRLRANFDYYREHRTNILLQDLTAPSYVGYAVPYANLGVVDSWGWEVSLQWNDKINNDWRYWVNVNLSHNQNKIKEMKEAPLNNDYQYQKGHRIGARSQYKFFRFYDSETPALYEATFGKPYPEQLMELKDGDAVYVDLDGDGKITPNDMTRALGYTDDPQYVAGLNFGVVWKGLELSMQWTGAWGVSRMIEDVFRNPFQSRTGNNDGGLLSYHLTNTWNPDAPGQNYEYPRASWTHYNNNYATSTLYEKDAKYLRMKTVQLSYTIDAPFVKKIGMRNMMVALSGYNLLTFTPYKWGDPESVGSALPQYPVQKTYTVTLKLNF</sequence>
<reference evidence="1" key="1">
    <citation type="submission" date="2019-04" db="EMBL/GenBank/DDBJ databases">
        <title>Microbes associate with the intestines of laboratory mice.</title>
        <authorList>
            <person name="Navarre W."/>
            <person name="Wong E."/>
            <person name="Huang K.C."/>
            <person name="Tropini C."/>
            <person name="Ng K."/>
            <person name="Yu B."/>
        </authorList>
    </citation>
    <scope>NUCLEOTIDE SEQUENCE</scope>
    <source>
        <strain evidence="1">NM86_A22</strain>
    </source>
</reference>
<evidence type="ECO:0000313" key="1">
    <source>
        <dbReference type="EMBL" id="THG46088.1"/>
    </source>
</evidence>
<accession>A0AC61S3X4</accession>
<keyword evidence="1" id="KW-0675">Receptor</keyword>
<dbReference type="EMBL" id="SSTG01000115">
    <property type="protein sequence ID" value="THG46088.1"/>
    <property type="molecule type" value="Genomic_DNA"/>
</dbReference>
<comment type="caution">
    <text evidence="1">The sequence shown here is derived from an EMBL/GenBank/DDBJ whole genome shotgun (WGS) entry which is preliminary data.</text>
</comment>